<name>A0ABM4DEP0_HYDVU</name>
<feature type="signal peptide" evidence="12">
    <location>
        <begin position="1"/>
        <end position="21"/>
    </location>
</feature>
<dbReference type="RefSeq" id="XP_065672881.1">
    <property type="nucleotide sequence ID" value="XM_065816809.1"/>
</dbReference>
<comment type="function">
    <text evidence="8">Required to protect lysosomal transporter MFSD1 from lysosomal proteolysis and for MFSD1 lysosomal localization.</text>
</comment>
<evidence type="ECO:0000256" key="10">
    <source>
        <dbReference type="ARBA" id="ARBA00044960"/>
    </source>
</evidence>
<gene>
    <name evidence="14" type="primary">LOC100200006</name>
</gene>
<dbReference type="InterPro" id="IPR029382">
    <property type="entry name" value="NCU-G1"/>
</dbReference>
<organism evidence="13 14">
    <name type="scientific">Hydra vulgaris</name>
    <name type="common">Hydra</name>
    <name type="synonym">Hydra attenuata</name>
    <dbReference type="NCBI Taxonomy" id="6087"/>
    <lineage>
        <taxon>Eukaryota</taxon>
        <taxon>Metazoa</taxon>
        <taxon>Cnidaria</taxon>
        <taxon>Hydrozoa</taxon>
        <taxon>Hydroidolina</taxon>
        <taxon>Anthoathecata</taxon>
        <taxon>Aplanulata</taxon>
        <taxon>Hydridae</taxon>
        <taxon>Hydra</taxon>
    </lineage>
</organism>
<evidence type="ECO:0000256" key="2">
    <source>
        <dbReference type="ARBA" id="ARBA00022692"/>
    </source>
</evidence>
<dbReference type="Proteomes" id="UP001652625">
    <property type="component" value="Chromosome 13"/>
</dbReference>
<keyword evidence="3 12" id="KW-0732">Signal</keyword>
<evidence type="ECO:0000256" key="9">
    <source>
        <dbReference type="ARBA" id="ARBA00024189"/>
    </source>
</evidence>
<evidence type="ECO:0000256" key="5">
    <source>
        <dbReference type="ARBA" id="ARBA00023136"/>
    </source>
</evidence>
<evidence type="ECO:0000313" key="14">
    <source>
        <dbReference type="RefSeq" id="XP_065672881.1"/>
    </source>
</evidence>
<evidence type="ECO:0000256" key="7">
    <source>
        <dbReference type="ARBA" id="ARBA00023228"/>
    </source>
</evidence>
<keyword evidence="7" id="KW-0458">Lysosome</keyword>
<accession>A0ABM4DEP0</accession>
<keyword evidence="4 11" id="KW-1133">Transmembrane helix</keyword>
<dbReference type="GeneID" id="100200006"/>
<sequence length="395" mass="44697">MDKKIYISLFVLYAILQLVSTNSDHEKRNVTKNVYDVKCGNISHKLVHIKSTSKSNLENEIHYLISTINLPTIVVKHVLKKTTVTINNDNICNRNGEAFTFSDNNKELSGVIITRIFSYNDSSDTVSLKKASKIGPNIISHYEWLLSNSPDNSDKSVMTLFSGTTHNSSSQLTLMTKTYSETYRSTDLPHDSVNENVTEFRLTLNKLYAEKYLRYAVEVTFFSTNNSEDSGKYKTFKSIDDEYTPGIFKYWTITFPISTFASWKPVAYNSEVFSRQTQSLLYQFDDSGNELSSKGKLNSKSYIDWSIVAGIPSIMFYSTNVTFGVSKDGWYQETNYSSWTGMVGVGEPPTDSVSTKVYIIISICLGSPIVLMLVGIFTLLIRQVKFGRNNYKAIN</sequence>
<evidence type="ECO:0000313" key="13">
    <source>
        <dbReference type="Proteomes" id="UP001652625"/>
    </source>
</evidence>
<comment type="subcellular location">
    <subcellularLocation>
        <location evidence="9">Lysosome membrane</location>
        <topology evidence="9">Single-pass type I membrane protein</topology>
        <orientation evidence="9">Lumenal side</orientation>
    </subcellularLocation>
</comment>
<proteinExistence type="inferred from homology"/>
<evidence type="ECO:0000256" key="6">
    <source>
        <dbReference type="ARBA" id="ARBA00023180"/>
    </source>
</evidence>
<reference evidence="14" key="1">
    <citation type="submission" date="2025-08" db="UniProtKB">
        <authorList>
            <consortium name="RefSeq"/>
        </authorList>
    </citation>
    <scope>IDENTIFICATION</scope>
</reference>
<dbReference type="PANTHER" id="PTHR31981:SF1">
    <property type="entry name" value="GLYCOSYLATED LYSOSOMAL MEMBRANE PROTEIN"/>
    <property type="match status" value="1"/>
</dbReference>
<keyword evidence="2 11" id="KW-0812">Transmembrane</keyword>
<keyword evidence="6" id="KW-0325">Glycoprotein</keyword>
<evidence type="ECO:0000256" key="3">
    <source>
        <dbReference type="ARBA" id="ARBA00022729"/>
    </source>
</evidence>
<evidence type="ECO:0000256" key="12">
    <source>
        <dbReference type="SAM" id="SignalP"/>
    </source>
</evidence>
<feature type="transmembrane region" description="Helical" evidence="11">
    <location>
        <begin position="357"/>
        <end position="381"/>
    </location>
</feature>
<comment type="similarity">
    <text evidence="1">Belongs to the GLMP family.</text>
</comment>
<evidence type="ECO:0000256" key="1">
    <source>
        <dbReference type="ARBA" id="ARBA00010599"/>
    </source>
</evidence>
<protein>
    <submittedName>
        <fullName evidence="14">Glycosylated lysosomal membrane protein B isoform X2</fullName>
    </submittedName>
</protein>
<dbReference type="Pfam" id="PF15065">
    <property type="entry name" value="NCU-G1"/>
    <property type="match status" value="1"/>
</dbReference>
<dbReference type="PANTHER" id="PTHR31981">
    <property type="entry name" value="GLYCOSYLATED LYSOSOMAL MEMBRANE PROTEIN"/>
    <property type="match status" value="1"/>
</dbReference>
<evidence type="ECO:0000256" key="4">
    <source>
        <dbReference type="ARBA" id="ARBA00022989"/>
    </source>
</evidence>
<evidence type="ECO:0000256" key="8">
    <source>
        <dbReference type="ARBA" id="ARBA00024176"/>
    </source>
</evidence>
<feature type="chain" id="PRO_5045273488" evidence="12">
    <location>
        <begin position="22"/>
        <end position="395"/>
    </location>
</feature>
<evidence type="ECO:0000256" key="11">
    <source>
        <dbReference type="SAM" id="Phobius"/>
    </source>
</evidence>
<keyword evidence="5 11" id="KW-0472">Membrane</keyword>
<comment type="subunit">
    <text evidence="10">Interacts (via lumenal domain) with lysosomal protein MFSD1; the interaction starts while both proteins are still in the endoplasmic reticulum and is required for stabilization of MFSD1 in lysosomes but has no direct effect on its targeting to lysosomes or transporter activity.</text>
</comment>
<keyword evidence="13" id="KW-1185">Reference proteome</keyword>